<dbReference type="PROSITE" id="PS52050">
    <property type="entry name" value="WYL"/>
    <property type="match status" value="1"/>
</dbReference>
<keyword evidence="3" id="KW-0804">Transcription</keyword>
<evidence type="ECO:0000256" key="2">
    <source>
        <dbReference type="ARBA" id="ARBA00023125"/>
    </source>
</evidence>
<feature type="domain" description="HTH deoR-type" evidence="4">
    <location>
        <begin position="20"/>
        <end position="76"/>
    </location>
</feature>
<evidence type="ECO:0000256" key="1">
    <source>
        <dbReference type="ARBA" id="ARBA00023015"/>
    </source>
</evidence>
<dbReference type="PANTHER" id="PTHR34580:SF3">
    <property type="entry name" value="PROTEIN PAFB"/>
    <property type="match status" value="1"/>
</dbReference>
<evidence type="ECO:0000313" key="5">
    <source>
        <dbReference type="EMBL" id="TSE27368.1"/>
    </source>
</evidence>
<keyword evidence="2" id="KW-0238">DNA-binding</keyword>
<dbReference type="SUPFAM" id="SSF46785">
    <property type="entry name" value="Winged helix' DNA-binding domain"/>
    <property type="match status" value="1"/>
</dbReference>
<dbReference type="Gene3D" id="1.10.10.10">
    <property type="entry name" value="Winged helix-like DNA-binding domain superfamily/Winged helix DNA-binding domain"/>
    <property type="match status" value="1"/>
</dbReference>
<keyword evidence="1" id="KW-0805">Transcription regulation</keyword>
<proteinExistence type="predicted"/>
<dbReference type="InterPro" id="IPR057727">
    <property type="entry name" value="WCX_dom"/>
</dbReference>
<dbReference type="GO" id="GO:0003677">
    <property type="term" value="F:DNA binding"/>
    <property type="evidence" value="ECO:0007669"/>
    <property type="project" value="UniProtKB-KW"/>
</dbReference>
<keyword evidence="6" id="KW-1185">Reference proteome</keyword>
<dbReference type="InterPro" id="IPR013196">
    <property type="entry name" value="HTH_11"/>
</dbReference>
<dbReference type="PROSITE" id="PS51000">
    <property type="entry name" value="HTH_DEOR_2"/>
    <property type="match status" value="1"/>
</dbReference>
<dbReference type="PROSITE" id="PS00894">
    <property type="entry name" value="HTH_DEOR_1"/>
    <property type="match status" value="1"/>
</dbReference>
<dbReference type="RefSeq" id="WP_221934177.1">
    <property type="nucleotide sequence ID" value="NZ_VJND01000001.1"/>
</dbReference>
<dbReference type="InterPro" id="IPR026881">
    <property type="entry name" value="WYL_dom"/>
</dbReference>
<reference evidence="5 6" key="1">
    <citation type="submission" date="2019-07" db="EMBL/GenBank/DDBJ databases">
        <title>Tepidimonas sediminis YIM 72259 draft genome.</title>
        <authorList>
            <person name="Da Costa M.S."/>
            <person name="Froufe H.J.C."/>
            <person name="Egas C."/>
            <person name="Albuquerque L."/>
        </authorList>
    </citation>
    <scope>NUCLEOTIDE SEQUENCE [LARGE SCALE GENOMIC DNA]</scope>
    <source>
        <strain evidence="5 6">YIM 72259</strain>
    </source>
</reference>
<dbReference type="InterPro" id="IPR018356">
    <property type="entry name" value="Tscrpt_reg_HTH_DeoR_CS"/>
</dbReference>
<dbReference type="Proteomes" id="UP000320225">
    <property type="component" value="Unassembled WGS sequence"/>
</dbReference>
<accession>A0A554WUY1</accession>
<name>A0A554WUY1_9BURK</name>
<comment type="caution">
    <text evidence="5">The sequence shown here is derived from an EMBL/GenBank/DDBJ whole genome shotgun (WGS) entry which is preliminary data.</text>
</comment>
<dbReference type="PANTHER" id="PTHR34580">
    <property type="match status" value="1"/>
</dbReference>
<protein>
    <submittedName>
        <fullName evidence="5">WYL domain protein</fullName>
    </submittedName>
</protein>
<sequence length="345" mass="39967">MLALWAQQLSLSHAADTMDRTERFYRIDALLQSQRVVTFERLQEALQVSRATLRRDLAYLRDRLGAPIVWDRQARGYRYQPDAHEPVQPLPGLWFNAQEAHALLLMQALLEQLQPTLLKPHIEPLRARLRALLETGQHAAEDVQRRVRLLTAGQRPVPQAHFELVASAVLQRRQLELHYYVRARDEHSQRRVCPQMLLYHRGGWYLLAWCHLRQGLRSFALEAIEQVQLLDAPACEVEPAELEAFIGQGYGIFSGTQVRWAQLRFAPERARWVACETWHPRQQQRWCDDGTLQLRVPYTDLRELAMEVLRHGAQVEVEQPAELRALVAEELRAALRRYDGGHGTG</sequence>
<evidence type="ECO:0000256" key="3">
    <source>
        <dbReference type="ARBA" id="ARBA00023163"/>
    </source>
</evidence>
<dbReference type="AlphaFoldDB" id="A0A554WUY1"/>
<evidence type="ECO:0000313" key="6">
    <source>
        <dbReference type="Proteomes" id="UP000320225"/>
    </source>
</evidence>
<gene>
    <name evidence="5" type="ORF">Tsedi_00201</name>
</gene>
<evidence type="ECO:0000259" key="4">
    <source>
        <dbReference type="PROSITE" id="PS51000"/>
    </source>
</evidence>
<dbReference type="Pfam" id="PF08279">
    <property type="entry name" value="HTH_11"/>
    <property type="match status" value="1"/>
</dbReference>
<dbReference type="InterPro" id="IPR001034">
    <property type="entry name" value="DeoR_HTH"/>
</dbReference>
<dbReference type="InterPro" id="IPR036388">
    <property type="entry name" value="WH-like_DNA-bd_sf"/>
</dbReference>
<organism evidence="5 6">
    <name type="scientific">Tepidimonas sediminis</name>
    <dbReference type="NCBI Taxonomy" id="2588941"/>
    <lineage>
        <taxon>Bacteria</taxon>
        <taxon>Pseudomonadati</taxon>
        <taxon>Pseudomonadota</taxon>
        <taxon>Betaproteobacteria</taxon>
        <taxon>Burkholderiales</taxon>
        <taxon>Tepidimonas</taxon>
    </lineage>
</organism>
<dbReference type="GO" id="GO:0003700">
    <property type="term" value="F:DNA-binding transcription factor activity"/>
    <property type="evidence" value="ECO:0007669"/>
    <property type="project" value="InterPro"/>
</dbReference>
<dbReference type="Pfam" id="PF13280">
    <property type="entry name" value="WYL"/>
    <property type="match status" value="1"/>
</dbReference>
<dbReference type="InterPro" id="IPR036390">
    <property type="entry name" value="WH_DNA-bd_sf"/>
</dbReference>
<dbReference type="Pfam" id="PF25583">
    <property type="entry name" value="WCX"/>
    <property type="match status" value="1"/>
</dbReference>
<dbReference type="InterPro" id="IPR051534">
    <property type="entry name" value="CBASS_pafABC_assoc_protein"/>
</dbReference>
<dbReference type="EMBL" id="VJND01000001">
    <property type="protein sequence ID" value="TSE27368.1"/>
    <property type="molecule type" value="Genomic_DNA"/>
</dbReference>